<evidence type="ECO:0000256" key="1">
    <source>
        <dbReference type="ARBA" id="ARBA00004477"/>
    </source>
</evidence>
<keyword evidence="5 13" id="KW-0808">Transferase</keyword>
<evidence type="ECO:0000256" key="5">
    <source>
        <dbReference type="ARBA" id="ARBA00022679"/>
    </source>
</evidence>
<reference evidence="16" key="7">
    <citation type="submission" date="2019-02" db="EMBL/GenBank/DDBJ databases">
        <title>FDA dAtabase for Regulatory Grade micrObial Sequences (FDA-ARGOS): Supporting development and validation of Infectious Disease Dx tests.</title>
        <authorList>
            <person name="Duncan R."/>
            <person name="Fisher C."/>
            <person name="Tallon L.J."/>
            <person name="Sadzewicz L."/>
            <person name="Sengamalay N."/>
            <person name="Ott S."/>
            <person name="Godinez A."/>
            <person name="Nagaraj S."/>
            <person name="Nadendla S."/>
            <person name="Sichtig H."/>
        </authorList>
    </citation>
    <scope>NUCLEOTIDE SEQUENCE</scope>
    <source>
        <strain evidence="16">FDAARGOS_360</strain>
        <strain evidence="17">FDAARGOS_361</strain>
    </source>
</reference>
<dbReference type="Proteomes" id="UP000318447">
    <property type="component" value="Unassembled WGS sequence"/>
</dbReference>
<dbReference type="VEuPathDB" id="TriTrypDB:LdCL_360027300"/>
<dbReference type="AlphaFoldDB" id="A0A3S7XAS6"/>
<keyword evidence="8 12" id="KW-1133">Transmembrane helix</keyword>
<evidence type="ECO:0000313" key="16">
    <source>
        <dbReference type="EMBL" id="TPP42235.1"/>
    </source>
</evidence>
<dbReference type="EMBL" id="RHLC01000054">
    <property type="protein sequence ID" value="TPP48323.1"/>
    <property type="molecule type" value="Genomic_DNA"/>
</dbReference>
<dbReference type="GeneID" id="13388217"/>
<reference evidence="14" key="8">
    <citation type="submission" date="2020-06" db="EMBL/GenBank/DDBJ databases">
        <authorList>
            <person name="Camacho E."/>
            <person name="Gonzalez-de la Fuente S."/>
            <person name="Rastrojo A."/>
            <person name="Peiro-Pastor R."/>
            <person name="Solana JC."/>
            <person name="Tabera L."/>
            <person name="Gamarro F."/>
            <person name="Carrasco-Ramiro F."/>
            <person name="Requena JM."/>
            <person name="Aguado B."/>
        </authorList>
    </citation>
    <scope>NUCLEOTIDE SEQUENCE</scope>
</reference>
<dbReference type="Proteomes" id="UP000008980">
    <property type="component" value="Chromosome 36"/>
</dbReference>
<keyword evidence="9 12" id="KW-0472">Membrane</keyword>
<proteinExistence type="predicted"/>
<organism evidence="13 19">
    <name type="scientific">Leishmania donovani</name>
    <dbReference type="NCBI Taxonomy" id="5661"/>
    <lineage>
        <taxon>Eukaryota</taxon>
        <taxon>Discoba</taxon>
        <taxon>Euglenozoa</taxon>
        <taxon>Kinetoplastea</taxon>
        <taxon>Metakinetoplastina</taxon>
        <taxon>Trypanosomatida</taxon>
        <taxon>Trypanosomatidae</taxon>
        <taxon>Leishmaniinae</taxon>
        <taxon>Leishmania</taxon>
    </lineage>
</organism>
<evidence type="ECO:0000313" key="18">
    <source>
        <dbReference type="Proteomes" id="UP000008980"/>
    </source>
</evidence>
<feature type="region of interest" description="Disordered" evidence="11">
    <location>
        <begin position="416"/>
        <end position="447"/>
    </location>
</feature>
<evidence type="ECO:0000256" key="9">
    <source>
        <dbReference type="ARBA" id="ARBA00023136"/>
    </source>
</evidence>
<evidence type="ECO:0000256" key="4">
    <source>
        <dbReference type="ARBA" id="ARBA00022676"/>
    </source>
</evidence>
<dbReference type="EMBL" id="CP029535">
    <property type="protein sequence ID" value="AYU83563.1"/>
    <property type="molecule type" value="Genomic_DNA"/>
</dbReference>
<keyword evidence="19" id="KW-1185">Reference proteome</keyword>
<evidence type="ECO:0000256" key="6">
    <source>
        <dbReference type="ARBA" id="ARBA00022692"/>
    </source>
</evidence>
<evidence type="ECO:0000313" key="21">
    <source>
        <dbReference type="Proteomes" id="UP000318821"/>
    </source>
</evidence>
<dbReference type="Proteomes" id="UP000601710">
    <property type="component" value="Chromosome 36"/>
</dbReference>
<dbReference type="EMBL" id="RHLD01000002">
    <property type="protein sequence ID" value="TPP42235.1"/>
    <property type="molecule type" value="Genomic_DNA"/>
</dbReference>
<comment type="subcellular location">
    <subcellularLocation>
        <location evidence="1">Endoplasmic reticulum membrane</location>
        <topology evidence="1">Multi-pass membrane protein</topology>
    </subcellularLocation>
</comment>
<comment type="catalytic activity">
    <reaction evidence="10">
        <text>an alpha-D-Man-(1-&gt;2)-alpha-D-Man-(1-&gt;2)-alpha-D-Man-(1-&gt;3)-[alpha-D-Man-(1-&gt;6)]-beta-D-Man-(1-&gt;4)-beta-D-GlcNAc-(1-&gt;4)-alpha-D-GlcNAc-diphospho-di-trans,poly-cis-dolichol + a di-trans,poly-cis-dolichyl beta-D-mannosyl phosphate = an alpha-D-Man-(1-&gt;2)-alpha-D-Man-(1-&gt;2)-alpha-D-Man-(1-&gt;3)-[alpha-D-Man-(1-&gt;3)-alpha-D-Man-(1-&gt;6)]-beta-D-Man-(1-&gt;4)-beta-D-GlcNAc-(1-&gt;4)-alpha-D-GlcNAc-diphospho-di-trans,poly-cis-dolichol + a di-trans,poly-cis-dolichyl phosphate + H(+)</text>
        <dbReference type="Rhea" id="RHEA:29527"/>
        <dbReference type="Rhea" id="RHEA-COMP:19498"/>
        <dbReference type="Rhea" id="RHEA-COMP:19501"/>
        <dbReference type="Rhea" id="RHEA-COMP:19516"/>
        <dbReference type="Rhea" id="RHEA-COMP:19517"/>
        <dbReference type="ChEBI" id="CHEBI:15378"/>
        <dbReference type="ChEBI" id="CHEBI:57683"/>
        <dbReference type="ChEBI" id="CHEBI:58211"/>
        <dbReference type="ChEBI" id="CHEBI:132515"/>
        <dbReference type="ChEBI" id="CHEBI:132516"/>
        <dbReference type="EC" id="2.4.1.258"/>
    </reaction>
    <physiologicalReaction direction="left-to-right" evidence="10">
        <dbReference type="Rhea" id="RHEA:29528"/>
    </physiologicalReaction>
</comment>
<keyword evidence="6 12" id="KW-0812">Transmembrane</keyword>
<dbReference type="VEuPathDB" id="TriTrypDB:LDHU3_36.2810"/>
<evidence type="ECO:0000256" key="7">
    <source>
        <dbReference type="ARBA" id="ARBA00022824"/>
    </source>
</evidence>
<feature type="transmembrane region" description="Helical" evidence="12">
    <location>
        <begin position="392"/>
        <end position="409"/>
    </location>
</feature>
<accession>E9BTS5</accession>
<reference evidence="18" key="3">
    <citation type="submission" date="2011-02" db="EMBL/GenBank/DDBJ databases">
        <title>Whole genome sequencing of Leishmania donovani clinical lines reveals dynamic variation related to drug resistance.</title>
        <authorList>
            <person name="Downing T."/>
            <person name="Imamura H."/>
            <person name="Sanders M."/>
            <person name="Decuypere S."/>
            <person name="Hertz-Fowler C."/>
            <person name="Clark T.G."/>
            <person name="Rijal S."/>
            <person name="Sundar S."/>
            <person name="Quail M.A."/>
            <person name="De Doncker S."/>
            <person name="Maes I."/>
            <person name="Vanaerschot M."/>
            <person name="Stark O."/>
            <person name="Schonian G."/>
            <person name="Dujardin J.C."/>
            <person name="Berriman M."/>
        </authorList>
    </citation>
    <scope>NUCLEOTIDE SEQUENCE [LARGE SCALE GENOMIC DNA]</scope>
    <source>
        <strain evidence="18">BPK282A1</strain>
    </source>
</reference>
<gene>
    <name evidence="16" type="ORF">CGC20_28885</name>
    <name evidence="17" type="ORF">CGC21_13365</name>
    <name evidence="15" type="ORF">LDBPK_362160</name>
    <name evidence="13" type="ORF">LdCL_360027300</name>
    <name evidence="14" type="ORF">LDHU3_36.2810</name>
</gene>
<feature type="transmembrane region" description="Helical" evidence="12">
    <location>
        <begin position="196"/>
        <end position="217"/>
    </location>
</feature>
<evidence type="ECO:0000313" key="13">
    <source>
        <dbReference type="EMBL" id="AYU83563.1"/>
    </source>
</evidence>
<evidence type="ECO:0000313" key="20">
    <source>
        <dbReference type="Proteomes" id="UP000318447"/>
    </source>
</evidence>
<reference evidence="15 18" key="1">
    <citation type="journal article" date="2011" name="Genome Res.">
        <title>Whole genome sequencing of multiple Leishmania donovani clinical isolates provides insights into population structure and mechanisms of drug resistance.</title>
        <authorList>
            <person name="Downing T."/>
            <person name="Imamura H."/>
            <person name="Decuypere S."/>
            <person name="Clark T.G."/>
            <person name="Coombs G.H."/>
            <person name="Cotton J.A."/>
            <person name="Hilley J.D."/>
            <person name="de Doncker S."/>
            <person name="Maes I."/>
            <person name="Mottram J.C."/>
            <person name="Quail M.A."/>
            <person name="Rijal S."/>
            <person name="Sanders M."/>
            <person name="Schonian G."/>
            <person name="Stark O."/>
            <person name="Sundar S."/>
            <person name="Vanaerschot M."/>
            <person name="Hertz-Fowler C."/>
            <person name="Dujardin J.C."/>
            <person name="Berriman M."/>
        </authorList>
    </citation>
    <scope>NUCLEOTIDE SEQUENCE [LARGE SCALE GENOMIC DNA]</scope>
    <source>
        <strain evidence="15 18">BPK282A1</strain>
    </source>
</reference>
<evidence type="ECO:0000313" key="17">
    <source>
        <dbReference type="EMBL" id="TPP48323.1"/>
    </source>
</evidence>
<keyword evidence="7" id="KW-0256">Endoplasmic reticulum</keyword>
<dbReference type="EMBL" id="FR799623">
    <property type="protein sequence ID" value="CBZ38654.1"/>
    <property type="molecule type" value="Genomic_DNA"/>
</dbReference>
<evidence type="ECO:0000256" key="12">
    <source>
        <dbReference type="SAM" id="Phobius"/>
    </source>
</evidence>
<protein>
    <recommendedName>
        <fullName evidence="3">dolichyl-P-Man:Man5GlcNAc2-PP-dolichol alpha-1,3-mannosyltransferase</fullName>
        <ecNumber evidence="3">2.4.1.258</ecNumber>
    </recommendedName>
</protein>
<comment type="pathway">
    <text evidence="2">Protein modification; protein glycosylation.</text>
</comment>
<evidence type="ECO:0000313" key="15">
    <source>
        <dbReference type="EMBL" id="CBZ38654.1"/>
    </source>
</evidence>
<feature type="transmembrane region" description="Helical" evidence="12">
    <location>
        <begin position="7"/>
        <end position="25"/>
    </location>
</feature>
<feature type="compositionally biased region" description="Basic and acidic residues" evidence="11">
    <location>
        <begin position="416"/>
        <end position="429"/>
    </location>
</feature>
<dbReference type="Proteomes" id="UP000318821">
    <property type="component" value="Unassembled WGS sequence"/>
</dbReference>
<dbReference type="PANTHER" id="PTHR12646:SF0">
    <property type="entry name" value="DOL-P-MAN:MAN(5)GLCNAC(2)-PP-DOL ALPHA-1,3-MANNOSYLTRANSFERASE"/>
    <property type="match status" value="1"/>
</dbReference>
<dbReference type="Proteomes" id="UP000274082">
    <property type="component" value="Chromosome 36"/>
</dbReference>
<evidence type="ECO:0000256" key="11">
    <source>
        <dbReference type="SAM" id="MobiDB-lite"/>
    </source>
</evidence>
<name>A0A3S7XAS6_LEIDO</name>
<dbReference type="PANTHER" id="PTHR12646">
    <property type="entry name" value="NOT56 - RELATED"/>
    <property type="match status" value="1"/>
</dbReference>
<feature type="transmembrane region" description="Helical" evidence="12">
    <location>
        <begin position="348"/>
        <end position="365"/>
    </location>
</feature>
<evidence type="ECO:0000313" key="19">
    <source>
        <dbReference type="Proteomes" id="UP000274082"/>
    </source>
</evidence>
<evidence type="ECO:0000256" key="10">
    <source>
        <dbReference type="ARBA" id="ARBA00049506"/>
    </source>
</evidence>
<feature type="transmembrane region" description="Helical" evidence="12">
    <location>
        <begin position="84"/>
        <end position="102"/>
    </location>
</feature>
<reference evidence="21" key="5">
    <citation type="submission" date="2019-02" db="EMBL/GenBank/DDBJ databases">
        <title>FDA dAtabase for Regulatory Grade micrObial Sequences (FDA-ARGOS): Supporting development and validation of Infectious Disease Dx tests.</title>
        <authorList>
            <person name="Duncan R."/>
            <person name="Fisher C."/>
            <person name="Tallon L."/>
            <person name="Sadzewicz L."/>
            <person name="Sengamalay N."/>
            <person name="Ott S."/>
            <person name="Godinez A."/>
            <person name="Nagaraj S."/>
            <person name="Vavikolanu K."/>
            <person name="Vyas G."/>
            <person name="Nadendla S."/>
            <person name="Aluvathingal J."/>
            <person name="Sichtig H."/>
        </authorList>
    </citation>
    <scope>NUCLEOTIDE SEQUENCE [LARGE SCALE GENOMIC DNA]</scope>
    <source>
        <strain evidence="21">FDAARGOS_360</strain>
    </source>
</reference>
<dbReference type="KEGG" id="ldo:LDBPK_362160"/>
<keyword evidence="4 13" id="KW-0328">Glycosyltransferase</keyword>
<dbReference type="InterPro" id="IPR007873">
    <property type="entry name" value="Glycosyltransferase_ALG3"/>
</dbReference>
<reference evidence="15" key="2">
    <citation type="submission" date="2011-01" db="EMBL/GenBank/DDBJ databases">
        <authorList>
            <person name="Zhao B.P."/>
            <person name="Ren Z.A."/>
            <person name="Li C.D."/>
        </authorList>
    </citation>
    <scope>NUCLEOTIDE SEQUENCE</scope>
    <source>
        <strain evidence="15">BPK282A1</strain>
    </source>
</reference>
<reference evidence="13 19" key="4">
    <citation type="journal article" date="2018" name="Sci. Rep.">
        <title>A complete Leishmania donovani reference genome identifies novel genetic variations associated with virulence.</title>
        <authorList>
            <person name="Lypaczewski P."/>
            <person name="Hoshizaki J."/>
            <person name="Zhang W.-W."/>
            <person name="McCall L.-I."/>
            <person name="Torcivia-Rodriguez J."/>
            <person name="Simonyan V."/>
            <person name="Kaur A."/>
            <person name="Dewar K."/>
            <person name="Matlashewski G."/>
        </authorList>
    </citation>
    <scope>NUCLEOTIDE SEQUENCE [LARGE SCALE GENOMIC DNA]</scope>
    <source>
        <strain evidence="13 19">LdCL</strain>
    </source>
</reference>
<dbReference type="EMBL" id="LR812656">
    <property type="protein sequence ID" value="CAC5434787.1"/>
    <property type="molecule type" value="Genomic_DNA"/>
</dbReference>
<evidence type="ECO:0000256" key="3">
    <source>
        <dbReference type="ARBA" id="ARBA00011964"/>
    </source>
</evidence>
<dbReference type="VEuPathDB" id="TriTrypDB:LdBPK_362160.1"/>
<dbReference type="GO" id="GO:0052925">
    <property type="term" value="F:dol-P-Man:Man(5)GlcNAc(2)-PP-Dol alpha-1,3-mannosyltransferase activity"/>
    <property type="evidence" value="ECO:0007669"/>
    <property type="project" value="UniProtKB-EC"/>
</dbReference>
<dbReference type="OMA" id="PERYGIH"/>
<evidence type="ECO:0000313" key="14">
    <source>
        <dbReference type="EMBL" id="CAC5434787.1"/>
    </source>
</evidence>
<sequence length="447" mass="51038">MKFMDVALAAEAVVIITVILTVPYTEIDWKAYMEEVEGFLAGELDYRNLKGGTGPLVYPGGFVWVYSALYYLTKKGEAIELAQWIYAGVYLVTLTMILRLYTRSGHTWQTMIPLFVSKRIRSLYVLRLFNDCWAMLFLFAAVSFIAGRPSGAAKRSRQWLIGCLCYSIAVSIKMNVLLFAPGMLYVMLRTLPFWRVAWYLLVCAAWQVAAGLPFLAYDHRAYLSKSFELDRVFLQRWSVNYQFLNSELFAKPEFGQALLAMTVATWVLLWRTRWAARTYLTDAEVHVSHPAISDTRRQNTLLRRGAADGDKTMDNEAQEQAVYASTLLTFFEANLVGVIFARSIHYQFYTWFFYTVPFVLAYTTFPRVLRLVSFALIRQGFESFPPTPKTSMMLQGGFALMLFAILFMGREARPAATREETHPARDNEPKLPQTQGTAGATGEKKIR</sequence>
<feature type="transmembrane region" description="Helical" evidence="12">
    <location>
        <begin position="159"/>
        <end position="184"/>
    </location>
</feature>
<feature type="transmembrane region" description="Helical" evidence="12">
    <location>
        <begin position="254"/>
        <end position="272"/>
    </location>
</feature>
<accession>A0A3S7XAS6</accession>
<evidence type="ECO:0000256" key="2">
    <source>
        <dbReference type="ARBA" id="ARBA00004922"/>
    </source>
</evidence>
<reference evidence="20" key="6">
    <citation type="submission" date="2019-02" db="EMBL/GenBank/DDBJ databases">
        <title>FDA dAtabase for Regulatory Grade micrObial Sequences (FDA-ARGOS): Supporting development and validation of Infectious Disease Dx tests.</title>
        <authorList>
            <person name="Duncan R."/>
            <person name="Fisher C."/>
            <person name="Tallon L."/>
            <person name="Sadzewicz L."/>
            <person name="Sengamalay N."/>
            <person name="Ott S."/>
            <person name="Godinez A."/>
            <person name="Nagaraj S."/>
            <person name="Vavikolanu K."/>
            <person name="Nadendla S."/>
            <person name="Aluvathingal J."/>
            <person name="Sichtig H."/>
        </authorList>
    </citation>
    <scope>NUCLEOTIDE SEQUENCE [LARGE SCALE GENOMIC DNA]</scope>
    <source>
        <strain evidence="20">FDAARGOS_361</strain>
    </source>
</reference>
<dbReference type="Pfam" id="PF05208">
    <property type="entry name" value="ALG3"/>
    <property type="match status" value="1"/>
</dbReference>
<evidence type="ECO:0000256" key="8">
    <source>
        <dbReference type="ARBA" id="ARBA00022989"/>
    </source>
</evidence>
<dbReference type="GO" id="GO:0005789">
    <property type="term" value="C:endoplasmic reticulum membrane"/>
    <property type="evidence" value="ECO:0007669"/>
    <property type="project" value="UniProtKB-SubCell"/>
</dbReference>
<dbReference type="OrthoDB" id="20028at2759"/>
<feature type="transmembrane region" description="Helical" evidence="12">
    <location>
        <begin position="122"/>
        <end position="147"/>
    </location>
</feature>
<dbReference type="RefSeq" id="XP_003865331.1">
    <property type="nucleotide sequence ID" value="XM_003865283.1"/>
</dbReference>
<dbReference type="EC" id="2.4.1.258" evidence="3"/>